<sequence length="169" mass="19685">MFASFRLVRDSTPVRIVTVTFELGRIFSGLLTRDRKSHGDMEISLVVRQRNCMSKVKELANQEQSRYIRTVVSEVTGDQGEKVVRFRRGKARETGAEGTEFSLNSVRRAEKTGTGRRRRRRRRLTKEEEEEEEDDDDDDQDGYDRGVPLCRRINSSKIRSVEDIQIFHC</sequence>
<name>A0ABR1B6G8_POLSC</name>
<comment type="caution">
    <text evidence="2">The sequence shown here is derived from an EMBL/GenBank/DDBJ whole genome shotgun (WGS) entry which is preliminary data.</text>
</comment>
<feature type="region of interest" description="Disordered" evidence="1">
    <location>
        <begin position="86"/>
        <end position="148"/>
    </location>
</feature>
<reference evidence="2 3" key="1">
    <citation type="submission" date="2023-09" db="EMBL/GenBank/DDBJ databases">
        <title>Genomes of two closely related lineages of the louse Polyplax serrata with different host specificities.</title>
        <authorList>
            <person name="Martinu J."/>
            <person name="Tarabai H."/>
            <person name="Stefka J."/>
            <person name="Hypsa V."/>
        </authorList>
    </citation>
    <scope>NUCLEOTIDE SEQUENCE [LARGE SCALE GENOMIC DNA]</scope>
    <source>
        <strain evidence="2">98ZLc_SE</strain>
    </source>
</reference>
<accession>A0ABR1B6G8</accession>
<proteinExistence type="predicted"/>
<feature type="compositionally biased region" description="Acidic residues" evidence="1">
    <location>
        <begin position="127"/>
        <end position="141"/>
    </location>
</feature>
<keyword evidence="3" id="KW-1185">Reference proteome</keyword>
<gene>
    <name evidence="2" type="ORF">RUM44_000972</name>
</gene>
<evidence type="ECO:0000313" key="3">
    <source>
        <dbReference type="Proteomes" id="UP001359485"/>
    </source>
</evidence>
<evidence type="ECO:0000256" key="1">
    <source>
        <dbReference type="SAM" id="MobiDB-lite"/>
    </source>
</evidence>
<dbReference type="EMBL" id="JAWJWF010000003">
    <property type="protein sequence ID" value="KAK6635718.1"/>
    <property type="molecule type" value="Genomic_DNA"/>
</dbReference>
<organism evidence="2 3">
    <name type="scientific">Polyplax serrata</name>
    <name type="common">Common mouse louse</name>
    <dbReference type="NCBI Taxonomy" id="468196"/>
    <lineage>
        <taxon>Eukaryota</taxon>
        <taxon>Metazoa</taxon>
        <taxon>Ecdysozoa</taxon>
        <taxon>Arthropoda</taxon>
        <taxon>Hexapoda</taxon>
        <taxon>Insecta</taxon>
        <taxon>Pterygota</taxon>
        <taxon>Neoptera</taxon>
        <taxon>Paraneoptera</taxon>
        <taxon>Psocodea</taxon>
        <taxon>Troctomorpha</taxon>
        <taxon>Phthiraptera</taxon>
        <taxon>Anoplura</taxon>
        <taxon>Polyplacidae</taxon>
        <taxon>Polyplax</taxon>
    </lineage>
</organism>
<dbReference type="Proteomes" id="UP001359485">
    <property type="component" value="Unassembled WGS sequence"/>
</dbReference>
<protein>
    <submittedName>
        <fullName evidence="2">Uncharacterized protein</fullName>
    </submittedName>
</protein>
<feature type="compositionally biased region" description="Basic residues" evidence="1">
    <location>
        <begin position="114"/>
        <end position="124"/>
    </location>
</feature>
<evidence type="ECO:0000313" key="2">
    <source>
        <dbReference type="EMBL" id="KAK6635718.1"/>
    </source>
</evidence>